<dbReference type="InterPro" id="IPR002401">
    <property type="entry name" value="Cyt_P450_E_grp-I"/>
</dbReference>
<accession>A0AAN9I0L7</accession>
<evidence type="ECO:0000256" key="9">
    <source>
        <dbReference type="RuleBase" id="RU000461"/>
    </source>
</evidence>
<dbReference type="GO" id="GO:0005506">
    <property type="term" value="F:iron ion binding"/>
    <property type="evidence" value="ECO:0007669"/>
    <property type="project" value="InterPro"/>
</dbReference>
<keyword evidence="11" id="KW-1185">Reference proteome</keyword>
<dbReference type="GO" id="GO:0016705">
    <property type="term" value="F:oxidoreductase activity, acting on paired donors, with incorporation or reduction of molecular oxygen"/>
    <property type="evidence" value="ECO:0007669"/>
    <property type="project" value="InterPro"/>
</dbReference>
<evidence type="ECO:0000256" key="2">
    <source>
        <dbReference type="ARBA" id="ARBA00010617"/>
    </source>
</evidence>
<dbReference type="InterPro" id="IPR036396">
    <property type="entry name" value="Cyt_P450_sf"/>
</dbReference>
<evidence type="ECO:0000256" key="8">
    <source>
        <dbReference type="PIRSR" id="PIRSR602401-1"/>
    </source>
</evidence>
<gene>
    <name evidence="10" type="ORF">RIF29_26926</name>
</gene>
<sequence>MMILFFQILAAAVLCFYFLYQWKHHKAWPILGHLPEVLIHLSHLHDHIVKTLKEDGFTNEFKGPLLTNMNFIQTCDPMNAHHILSKNFSNYHKGPNFREIFEAFGDGIFTTDSEPWKSSRSLLHSLFKGRNFDVFLEKTIHKKLKGSLLPMLDHAQQHGNVMDLQEVFNRFTFDNICSIVLGFDPNCLSIDFPDVACEKAFNEAEEVIFYRHIMPASVWKLQKWLQIGQEKKMTKACETFDQFVDSCIASKREKLRKCNKTKMEEDYGDNDDGLLTILMREEQNDDKFLRDTAFSLFVAGRDTITSSLTWFFWLVATHPLVKAKILEEIKLNFGGKQGNEQMILGVDEVRKLVYLHAALYESLRLFPPIPFERKQAIKSDVLPSGHYVKQDTMILLSLYAMGRLEDTWGEDCLEYKPERWISDRGGIVYVPSYKFLSFNAGPRTCLGKDMSFIQLKMVATAILWNYDIKVTEGHPVSPSLSIVLAMKHGLKVIVTKNNNK</sequence>
<evidence type="ECO:0000256" key="7">
    <source>
        <dbReference type="ARBA" id="ARBA00023033"/>
    </source>
</evidence>
<comment type="similarity">
    <text evidence="2 9">Belongs to the cytochrome P450 family.</text>
</comment>
<evidence type="ECO:0000256" key="5">
    <source>
        <dbReference type="ARBA" id="ARBA00023002"/>
    </source>
</evidence>
<dbReference type="Gene3D" id="1.10.630.10">
    <property type="entry name" value="Cytochrome P450"/>
    <property type="match status" value="1"/>
</dbReference>
<protein>
    <recommendedName>
        <fullName evidence="12">Cytochrome P450</fullName>
    </recommendedName>
</protein>
<reference evidence="10 11" key="1">
    <citation type="submission" date="2024-01" db="EMBL/GenBank/DDBJ databases">
        <title>The genomes of 5 underutilized Papilionoideae crops provide insights into root nodulation and disease resistanc.</title>
        <authorList>
            <person name="Yuan L."/>
        </authorList>
    </citation>
    <scope>NUCLEOTIDE SEQUENCE [LARGE SCALE GENOMIC DNA]</scope>
    <source>
        <strain evidence="10">ZHUSHIDOU_FW_LH</strain>
        <tissue evidence="10">Leaf</tissue>
    </source>
</reference>
<dbReference type="GO" id="GO:0004497">
    <property type="term" value="F:monooxygenase activity"/>
    <property type="evidence" value="ECO:0007669"/>
    <property type="project" value="UniProtKB-KW"/>
</dbReference>
<evidence type="ECO:0000256" key="1">
    <source>
        <dbReference type="ARBA" id="ARBA00001971"/>
    </source>
</evidence>
<evidence type="ECO:0000313" key="10">
    <source>
        <dbReference type="EMBL" id="KAK7260679.1"/>
    </source>
</evidence>
<keyword evidence="3 8" id="KW-0349">Heme</keyword>
<dbReference type="PROSITE" id="PS00086">
    <property type="entry name" value="CYTOCHROME_P450"/>
    <property type="match status" value="1"/>
</dbReference>
<keyword evidence="7 9" id="KW-0503">Monooxygenase</keyword>
<dbReference type="Proteomes" id="UP001372338">
    <property type="component" value="Unassembled WGS sequence"/>
</dbReference>
<evidence type="ECO:0008006" key="12">
    <source>
        <dbReference type="Google" id="ProtNLM"/>
    </source>
</evidence>
<dbReference type="InterPro" id="IPR001128">
    <property type="entry name" value="Cyt_P450"/>
</dbReference>
<dbReference type="PRINTS" id="PR00463">
    <property type="entry name" value="EP450I"/>
</dbReference>
<evidence type="ECO:0000256" key="3">
    <source>
        <dbReference type="ARBA" id="ARBA00022617"/>
    </source>
</evidence>
<dbReference type="GO" id="GO:0006629">
    <property type="term" value="P:lipid metabolic process"/>
    <property type="evidence" value="ECO:0007669"/>
    <property type="project" value="UniProtKB-ARBA"/>
</dbReference>
<feature type="binding site" description="axial binding residue" evidence="8">
    <location>
        <position position="445"/>
    </location>
    <ligand>
        <name>heme</name>
        <dbReference type="ChEBI" id="CHEBI:30413"/>
    </ligand>
    <ligandPart>
        <name>Fe</name>
        <dbReference type="ChEBI" id="CHEBI:18248"/>
    </ligandPart>
</feature>
<proteinExistence type="inferred from homology"/>
<comment type="cofactor">
    <cofactor evidence="1 8">
        <name>heme</name>
        <dbReference type="ChEBI" id="CHEBI:30413"/>
    </cofactor>
</comment>
<dbReference type="PANTHER" id="PTHR24296">
    <property type="entry name" value="CYTOCHROME P450"/>
    <property type="match status" value="1"/>
</dbReference>
<evidence type="ECO:0000313" key="11">
    <source>
        <dbReference type="Proteomes" id="UP001372338"/>
    </source>
</evidence>
<dbReference type="InterPro" id="IPR017972">
    <property type="entry name" value="Cyt_P450_CS"/>
</dbReference>
<name>A0AAN9I0L7_CROPI</name>
<dbReference type="GO" id="GO:0020037">
    <property type="term" value="F:heme binding"/>
    <property type="evidence" value="ECO:0007669"/>
    <property type="project" value="InterPro"/>
</dbReference>
<keyword evidence="4 8" id="KW-0479">Metal-binding</keyword>
<comment type="caution">
    <text evidence="10">The sequence shown here is derived from an EMBL/GenBank/DDBJ whole genome shotgun (WGS) entry which is preliminary data.</text>
</comment>
<dbReference type="Pfam" id="PF00067">
    <property type="entry name" value="p450"/>
    <property type="match status" value="1"/>
</dbReference>
<dbReference type="AlphaFoldDB" id="A0AAN9I0L7"/>
<dbReference type="PRINTS" id="PR00385">
    <property type="entry name" value="P450"/>
</dbReference>
<evidence type="ECO:0000256" key="6">
    <source>
        <dbReference type="ARBA" id="ARBA00023004"/>
    </source>
</evidence>
<dbReference type="SUPFAM" id="SSF48264">
    <property type="entry name" value="Cytochrome P450"/>
    <property type="match status" value="1"/>
</dbReference>
<dbReference type="EMBL" id="JAYWIO010000005">
    <property type="protein sequence ID" value="KAK7260679.1"/>
    <property type="molecule type" value="Genomic_DNA"/>
</dbReference>
<dbReference type="CDD" id="cd11064">
    <property type="entry name" value="CYP86A"/>
    <property type="match status" value="1"/>
</dbReference>
<evidence type="ECO:0000256" key="4">
    <source>
        <dbReference type="ARBA" id="ARBA00022723"/>
    </source>
</evidence>
<keyword evidence="5 9" id="KW-0560">Oxidoreductase</keyword>
<keyword evidence="6 8" id="KW-0408">Iron</keyword>
<organism evidence="10 11">
    <name type="scientific">Crotalaria pallida</name>
    <name type="common">Smooth rattlebox</name>
    <name type="synonym">Crotalaria striata</name>
    <dbReference type="NCBI Taxonomy" id="3830"/>
    <lineage>
        <taxon>Eukaryota</taxon>
        <taxon>Viridiplantae</taxon>
        <taxon>Streptophyta</taxon>
        <taxon>Embryophyta</taxon>
        <taxon>Tracheophyta</taxon>
        <taxon>Spermatophyta</taxon>
        <taxon>Magnoliopsida</taxon>
        <taxon>eudicotyledons</taxon>
        <taxon>Gunneridae</taxon>
        <taxon>Pentapetalae</taxon>
        <taxon>rosids</taxon>
        <taxon>fabids</taxon>
        <taxon>Fabales</taxon>
        <taxon>Fabaceae</taxon>
        <taxon>Papilionoideae</taxon>
        <taxon>50 kb inversion clade</taxon>
        <taxon>genistoids sensu lato</taxon>
        <taxon>core genistoids</taxon>
        <taxon>Crotalarieae</taxon>
        <taxon>Crotalaria</taxon>
    </lineage>
</organism>